<gene>
    <name evidence="2" type="ORF">KL86DPRO_20669</name>
</gene>
<protein>
    <submittedName>
        <fullName evidence="2">Uncharacterized protein</fullName>
    </submittedName>
</protein>
<dbReference type="AlphaFoldDB" id="A0A212K4E5"/>
<evidence type="ECO:0000313" key="2">
    <source>
        <dbReference type="EMBL" id="SBW06488.1"/>
    </source>
</evidence>
<proteinExistence type="predicted"/>
<dbReference type="EMBL" id="FLUQ01000002">
    <property type="protein sequence ID" value="SBW06488.1"/>
    <property type="molecule type" value="Genomic_DNA"/>
</dbReference>
<evidence type="ECO:0000256" key="1">
    <source>
        <dbReference type="SAM" id="MobiDB-lite"/>
    </source>
</evidence>
<organism evidence="2">
    <name type="scientific">uncultured delta proteobacterium</name>
    <dbReference type="NCBI Taxonomy" id="34034"/>
    <lineage>
        <taxon>Bacteria</taxon>
        <taxon>Deltaproteobacteria</taxon>
        <taxon>environmental samples</taxon>
    </lineage>
</organism>
<accession>A0A212K4E5</accession>
<feature type="compositionally biased region" description="Basic residues" evidence="1">
    <location>
        <begin position="18"/>
        <end position="29"/>
    </location>
</feature>
<sequence>MRYTAKRSTRRLPDAARKGARHAPIRKDRHAREKNRYPSVILLRNAGSAMLTFRNTIKTGARLNCFFLYC</sequence>
<name>A0A212K4E5_9DELT</name>
<feature type="region of interest" description="Disordered" evidence="1">
    <location>
        <begin position="1"/>
        <end position="32"/>
    </location>
</feature>
<reference evidence="2" key="1">
    <citation type="submission" date="2016-04" db="EMBL/GenBank/DDBJ databases">
        <authorList>
            <person name="Evans L.H."/>
            <person name="Alamgir A."/>
            <person name="Owens N."/>
            <person name="Weber N.D."/>
            <person name="Virtaneva K."/>
            <person name="Barbian K."/>
            <person name="Babar A."/>
            <person name="Rosenke K."/>
        </authorList>
    </citation>
    <scope>NUCLEOTIDE SEQUENCE</scope>
    <source>
        <strain evidence="2">86</strain>
    </source>
</reference>
<feature type="compositionally biased region" description="Basic residues" evidence="1">
    <location>
        <begin position="1"/>
        <end position="10"/>
    </location>
</feature>